<feature type="compositionally biased region" description="Basic and acidic residues" evidence="15">
    <location>
        <begin position="125"/>
        <end position="134"/>
    </location>
</feature>
<dbReference type="PANTHER" id="PTHR28113:SF1">
    <property type="entry name" value="DASH COMPLEX SUBUNIT DAM1"/>
    <property type="match status" value="1"/>
</dbReference>
<keyword evidence="17" id="KW-1185">Reference proteome</keyword>
<evidence type="ECO:0000256" key="10">
    <source>
        <dbReference type="ARBA" id="ARBA00022838"/>
    </source>
</evidence>
<feature type="non-terminal residue" evidence="16">
    <location>
        <position position="1"/>
    </location>
</feature>
<feature type="region of interest" description="Disordered" evidence="15">
    <location>
        <begin position="1"/>
        <end position="23"/>
    </location>
</feature>
<evidence type="ECO:0000256" key="2">
    <source>
        <dbReference type="ARBA" id="ARBA00004186"/>
    </source>
</evidence>
<feature type="compositionally biased region" description="Polar residues" evidence="15">
    <location>
        <begin position="1"/>
        <end position="20"/>
    </location>
</feature>
<evidence type="ECO:0000256" key="8">
    <source>
        <dbReference type="ARBA" id="ARBA00022701"/>
    </source>
</evidence>
<keyword evidence="12" id="KW-0539">Nucleus</keyword>
<keyword evidence="11" id="KW-0206">Cytoskeleton</keyword>
<keyword evidence="9" id="KW-0159">Chromosome partition</keyword>
<dbReference type="GO" id="GO:0044732">
    <property type="term" value="C:mitotic spindle pole body"/>
    <property type="evidence" value="ECO:0007669"/>
    <property type="project" value="TreeGrafter"/>
</dbReference>
<evidence type="ECO:0000256" key="4">
    <source>
        <dbReference type="ARBA" id="ARBA00010073"/>
    </source>
</evidence>
<comment type="similarity">
    <text evidence="4">Belongs to the DASH complex DAM1 family.</text>
</comment>
<protein>
    <recommendedName>
        <fullName evidence="5">DASH complex subunit DAM1</fullName>
    </recommendedName>
    <alternativeName>
        <fullName evidence="14">Outer kinetochore protein DAM1</fullName>
    </alternativeName>
</protein>
<keyword evidence="10" id="KW-0995">Kinetochore</keyword>
<dbReference type="GO" id="GO:0042729">
    <property type="term" value="C:DASH complex"/>
    <property type="evidence" value="ECO:0007669"/>
    <property type="project" value="InterPro"/>
</dbReference>
<dbReference type="AlphaFoldDB" id="A0A0D6EKQ4"/>
<dbReference type="GO" id="GO:1990758">
    <property type="term" value="P:mitotic sister chromatid biorientation"/>
    <property type="evidence" value="ECO:0007669"/>
    <property type="project" value="TreeGrafter"/>
</dbReference>
<evidence type="ECO:0000256" key="12">
    <source>
        <dbReference type="ARBA" id="ARBA00023242"/>
    </source>
</evidence>
<dbReference type="Pfam" id="PF08653">
    <property type="entry name" value="DASH_Dam1"/>
    <property type="match status" value="1"/>
</dbReference>
<proteinExistence type="inferred from homology"/>
<evidence type="ECO:0000256" key="13">
    <source>
        <dbReference type="ARBA" id="ARBA00023328"/>
    </source>
</evidence>
<keyword evidence="13" id="KW-0137">Centromere</keyword>
<dbReference type="PANTHER" id="PTHR28113">
    <property type="entry name" value="DASH COMPLEX SUBUNIT DAM1"/>
    <property type="match status" value="1"/>
</dbReference>
<evidence type="ECO:0000313" key="17">
    <source>
        <dbReference type="Proteomes" id="UP000243876"/>
    </source>
</evidence>
<dbReference type="Proteomes" id="UP000243876">
    <property type="component" value="Unassembled WGS sequence"/>
</dbReference>
<evidence type="ECO:0000256" key="15">
    <source>
        <dbReference type="SAM" id="MobiDB-lite"/>
    </source>
</evidence>
<keyword evidence="6" id="KW-0158">Chromosome</keyword>
<organism evidence="16 17">
    <name type="scientific">Sporidiobolus salmonicolor</name>
    <name type="common">Yeast-like fungus</name>
    <name type="synonym">Sporobolomyces salmonicolor</name>
    <dbReference type="NCBI Taxonomy" id="5005"/>
    <lineage>
        <taxon>Eukaryota</taxon>
        <taxon>Fungi</taxon>
        <taxon>Dikarya</taxon>
        <taxon>Basidiomycota</taxon>
        <taxon>Pucciniomycotina</taxon>
        <taxon>Microbotryomycetes</taxon>
        <taxon>Sporidiobolales</taxon>
        <taxon>Sporidiobolaceae</taxon>
        <taxon>Sporobolomyces</taxon>
    </lineage>
</organism>
<reference evidence="17" key="1">
    <citation type="submission" date="2015-02" db="EMBL/GenBank/DDBJ databases">
        <authorList>
            <person name="Gon?alves P."/>
        </authorList>
    </citation>
    <scope>NUCLEOTIDE SEQUENCE [LARGE SCALE GENOMIC DNA]</scope>
</reference>
<name>A0A0D6EKQ4_SPOSA</name>
<evidence type="ECO:0000256" key="9">
    <source>
        <dbReference type="ARBA" id="ARBA00022829"/>
    </source>
</evidence>
<keyword evidence="8" id="KW-0493">Microtubule</keyword>
<feature type="compositionally biased region" description="Low complexity" evidence="15">
    <location>
        <begin position="135"/>
        <end position="145"/>
    </location>
</feature>
<keyword evidence="7" id="KW-0963">Cytoplasm</keyword>
<dbReference type="GO" id="GO:1990537">
    <property type="term" value="C:mitotic spindle polar microtubule"/>
    <property type="evidence" value="ECO:0007669"/>
    <property type="project" value="TreeGrafter"/>
</dbReference>
<evidence type="ECO:0000256" key="14">
    <source>
        <dbReference type="ARBA" id="ARBA00030453"/>
    </source>
</evidence>
<feature type="region of interest" description="Disordered" evidence="15">
    <location>
        <begin position="125"/>
        <end position="213"/>
    </location>
</feature>
<evidence type="ECO:0000256" key="6">
    <source>
        <dbReference type="ARBA" id="ARBA00022454"/>
    </source>
</evidence>
<evidence type="ECO:0000256" key="3">
    <source>
        <dbReference type="ARBA" id="ARBA00004629"/>
    </source>
</evidence>
<feature type="non-terminal residue" evidence="16">
    <location>
        <position position="300"/>
    </location>
</feature>
<accession>A0A0D6EKQ4</accession>
<gene>
    <name evidence="16" type="primary">SPOSA6832_01770</name>
</gene>
<sequence length="300" mass="32612">MPDPRSSSHPRQPSVPSRPTTPLRRISTTSLRALSLSHSASRAPSSLEPPLAHLSSVFAELADAVSDLTANVEALDRVNDRLDGFNEAFAAWLLGLRANTYTLDFFEAPTKLNFDLHAERQNLRAAREQAEREAAVLAAQRDLSPPSSPSGPGGDRTAMMADLTFVTNDDDSFTQRPPPRGDEGRGTRGRGGATARGRGRGGKTVAGAGGMTKRRKEEMAAFADPVLPLLPITLRENRRLECEKVLWALKEHRNGISLGDLTKHLATAQQPVPQVRINEVLLALVRAKVASKVLVKDRKK</sequence>
<evidence type="ECO:0000256" key="5">
    <source>
        <dbReference type="ARBA" id="ARBA00020497"/>
    </source>
</evidence>
<dbReference type="EMBL" id="CENE01000005">
    <property type="protein sequence ID" value="CEQ40185.1"/>
    <property type="molecule type" value="Genomic_DNA"/>
</dbReference>
<evidence type="ECO:0000256" key="7">
    <source>
        <dbReference type="ARBA" id="ARBA00022490"/>
    </source>
</evidence>
<comment type="subcellular location">
    <subcellularLocation>
        <location evidence="3">Chromosome</location>
        <location evidence="3">Centromere</location>
        <location evidence="3">Kinetochore</location>
    </subcellularLocation>
    <subcellularLocation>
        <location evidence="2">Cytoplasm</location>
        <location evidence="2">Cytoskeleton</location>
        <location evidence="2">Spindle</location>
    </subcellularLocation>
    <subcellularLocation>
        <location evidence="1">Nucleus</location>
    </subcellularLocation>
</comment>
<evidence type="ECO:0000313" key="16">
    <source>
        <dbReference type="EMBL" id="CEQ40185.1"/>
    </source>
</evidence>
<evidence type="ECO:0000256" key="11">
    <source>
        <dbReference type="ARBA" id="ARBA00023212"/>
    </source>
</evidence>
<dbReference type="InterPro" id="IPR013962">
    <property type="entry name" value="DASH_Dam1"/>
</dbReference>
<evidence type="ECO:0000256" key="1">
    <source>
        <dbReference type="ARBA" id="ARBA00004123"/>
    </source>
</evidence>
<dbReference type="OrthoDB" id="5586015at2759"/>